<gene>
    <name evidence="3" type="ORF">CTEN0397_LOCUS8880</name>
</gene>
<name>A0A7S1D6D4_CYCTE</name>
<keyword evidence="2" id="KW-0732">Signal</keyword>
<feature type="transmembrane region" description="Helical" evidence="1">
    <location>
        <begin position="185"/>
        <end position="211"/>
    </location>
</feature>
<organism evidence="3">
    <name type="scientific">Cyclophora tenuis</name>
    <name type="common">Marine diatom</name>
    <dbReference type="NCBI Taxonomy" id="216820"/>
    <lineage>
        <taxon>Eukaryota</taxon>
        <taxon>Sar</taxon>
        <taxon>Stramenopiles</taxon>
        <taxon>Ochrophyta</taxon>
        <taxon>Bacillariophyta</taxon>
        <taxon>Fragilariophyceae</taxon>
        <taxon>Fragilariophycidae</taxon>
        <taxon>Cyclophorales</taxon>
        <taxon>Cyclophoraceae</taxon>
        <taxon>Cyclophora</taxon>
    </lineage>
</organism>
<keyword evidence="1" id="KW-0812">Transmembrane</keyword>
<evidence type="ECO:0008006" key="4">
    <source>
        <dbReference type="Google" id="ProtNLM"/>
    </source>
</evidence>
<dbReference type="AlphaFoldDB" id="A0A7S1D6D4"/>
<accession>A0A7S1D6D4</accession>
<keyword evidence="1" id="KW-0472">Membrane</keyword>
<dbReference type="PANTHER" id="PTHR36367">
    <property type="entry name" value="TRANSMEMBRANE PROTEIN"/>
    <property type="match status" value="1"/>
</dbReference>
<dbReference type="EMBL" id="HBFW01013983">
    <property type="protein sequence ID" value="CAD8937817.1"/>
    <property type="molecule type" value="Transcribed_RNA"/>
</dbReference>
<evidence type="ECO:0000313" key="3">
    <source>
        <dbReference type="EMBL" id="CAD8937817.1"/>
    </source>
</evidence>
<feature type="chain" id="PRO_5031448185" description="EXPERA domain-containing protein" evidence="2">
    <location>
        <begin position="23"/>
        <end position="310"/>
    </location>
</feature>
<evidence type="ECO:0000256" key="1">
    <source>
        <dbReference type="SAM" id="Phobius"/>
    </source>
</evidence>
<evidence type="ECO:0000256" key="2">
    <source>
        <dbReference type="SAM" id="SignalP"/>
    </source>
</evidence>
<feature type="signal peptide" evidence="2">
    <location>
        <begin position="1"/>
        <end position="22"/>
    </location>
</feature>
<keyword evidence="1" id="KW-1133">Transmembrane helix</keyword>
<protein>
    <recommendedName>
        <fullName evidence="4">EXPERA domain-containing protein</fullName>
    </recommendedName>
</protein>
<feature type="transmembrane region" description="Helical" evidence="1">
    <location>
        <begin position="265"/>
        <end position="283"/>
    </location>
</feature>
<feature type="transmembrane region" description="Helical" evidence="1">
    <location>
        <begin position="223"/>
        <end position="245"/>
    </location>
</feature>
<proteinExistence type="predicted"/>
<sequence>MTMGILKLCVVCILSLLIAATAFAPGNHCNVRQGIRSQSVSSTFRTSHQEKTLLFSFRPTNDESISTVEPHTLGKDWVTLGCIGTIGFLYWYWMVFGAAAASNGLPGIPDFLPMTPGWPPSQEDLQGPLDDAYHFFYLSEFLGKTDAPFAPPTRLAVYNVAEAWIFAMLPLLWKDSKRLPRPVLLGLWAILGINLTNAFLAPYLFVTEAFVPTTTEFREKNRLVSFTMGSIASAVALYAISQVLFATSIGDWNQFLNECKMDRTYFAFVVDLGLFSLFQPYLLRRVAGRNKSLDYVPFVGLMSWLFEVER</sequence>
<dbReference type="PANTHER" id="PTHR36367:SF2">
    <property type="entry name" value="TRANSMEMBRANE PROTEIN"/>
    <property type="match status" value="1"/>
</dbReference>
<reference evidence="3" key="1">
    <citation type="submission" date="2021-01" db="EMBL/GenBank/DDBJ databases">
        <authorList>
            <person name="Corre E."/>
            <person name="Pelletier E."/>
            <person name="Niang G."/>
            <person name="Scheremetjew M."/>
            <person name="Finn R."/>
            <person name="Kale V."/>
            <person name="Holt S."/>
            <person name="Cochrane G."/>
            <person name="Meng A."/>
            <person name="Brown T."/>
            <person name="Cohen L."/>
        </authorList>
    </citation>
    <scope>NUCLEOTIDE SEQUENCE</scope>
    <source>
        <strain evidence="3">ECT3854</strain>
    </source>
</reference>
<feature type="transmembrane region" description="Helical" evidence="1">
    <location>
        <begin position="77"/>
        <end position="96"/>
    </location>
</feature>